<sequence>MRWSWWMIVMTAVVTRADSDAADSVVFANTLSDIEVFQQQHPDIAAAHDEMQRMMLAEFEAAEKAMRDAEARFKPATSVKAPKKQLETSKDMCTSDSDGDECARERSVDKNDPDVAHNQANLDAHHQEQAYRRRHEHREQARQQLQQQRGPQLLDERNFQQPQQAPPHHHFQQQHHEHHHDHHSRQHHRRHWEPAHRHFDDDEDFDFDGYEPSPRRSRDHPRRRPVYDEYDYEMERRERRPRYPSADEIEEHIKQQVRAQLMDAKEVYAHVQWDRDDSAPKPSVCLMYPLQGICDLNILAGLLWTALVALVAVAVTRSKPHRPAVAKKAKTT</sequence>
<feature type="compositionally biased region" description="Basic residues" evidence="1">
    <location>
        <begin position="215"/>
        <end position="224"/>
    </location>
</feature>
<evidence type="ECO:0000313" key="4">
    <source>
        <dbReference type="EMBL" id="OQR94275.1"/>
    </source>
</evidence>
<keyword evidence="3" id="KW-0732">Signal</keyword>
<organism evidence="4 5">
    <name type="scientific">Achlya hypogyna</name>
    <name type="common">Oomycete</name>
    <name type="synonym">Protoachlya hypogyna</name>
    <dbReference type="NCBI Taxonomy" id="1202772"/>
    <lineage>
        <taxon>Eukaryota</taxon>
        <taxon>Sar</taxon>
        <taxon>Stramenopiles</taxon>
        <taxon>Oomycota</taxon>
        <taxon>Saprolegniomycetes</taxon>
        <taxon>Saprolegniales</taxon>
        <taxon>Achlyaceae</taxon>
        <taxon>Achlya</taxon>
    </lineage>
</organism>
<feature type="signal peptide" evidence="3">
    <location>
        <begin position="1"/>
        <end position="21"/>
    </location>
</feature>
<name>A0A1V9Z8E1_ACHHY</name>
<evidence type="ECO:0008006" key="6">
    <source>
        <dbReference type="Google" id="ProtNLM"/>
    </source>
</evidence>
<keyword evidence="5" id="KW-1185">Reference proteome</keyword>
<dbReference type="AlphaFoldDB" id="A0A1V9Z8E1"/>
<evidence type="ECO:0000256" key="3">
    <source>
        <dbReference type="SAM" id="SignalP"/>
    </source>
</evidence>
<feature type="region of interest" description="Disordered" evidence="1">
    <location>
        <begin position="73"/>
        <end position="224"/>
    </location>
</feature>
<keyword evidence="2" id="KW-1133">Transmembrane helix</keyword>
<keyword evidence="2" id="KW-0812">Transmembrane</keyword>
<comment type="caution">
    <text evidence="4">The sequence shown here is derived from an EMBL/GenBank/DDBJ whole genome shotgun (WGS) entry which is preliminary data.</text>
</comment>
<feature type="compositionally biased region" description="Basic residues" evidence="1">
    <location>
        <begin position="167"/>
        <end position="191"/>
    </location>
</feature>
<proteinExistence type="predicted"/>
<feature type="transmembrane region" description="Helical" evidence="2">
    <location>
        <begin position="296"/>
        <end position="315"/>
    </location>
</feature>
<evidence type="ECO:0000313" key="5">
    <source>
        <dbReference type="Proteomes" id="UP000243579"/>
    </source>
</evidence>
<dbReference type="Proteomes" id="UP000243579">
    <property type="component" value="Unassembled WGS sequence"/>
</dbReference>
<evidence type="ECO:0000256" key="1">
    <source>
        <dbReference type="SAM" id="MobiDB-lite"/>
    </source>
</evidence>
<keyword evidence="2" id="KW-0472">Membrane</keyword>
<dbReference type="OrthoDB" id="75859at2759"/>
<feature type="chain" id="PRO_5012958186" description="Secreted protein" evidence="3">
    <location>
        <begin position="22"/>
        <end position="332"/>
    </location>
</feature>
<gene>
    <name evidence="4" type="ORF">ACHHYP_01533</name>
</gene>
<feature type="compositionally biased region" description="Basic and acidic residues" evidence="1">
    <location>
        <begin position="101"/>
        <end position="115"/>
    </location>
</feature>
<evidence type="ECO:0000256" key="2">
    <source>
        <dbReference type="SAM" id="Phobius"/>
    </source>
</evidence>
<accession>A0A1V9Z8E1</accession>
<feature type="compositionally biased region" description="Basic and acidic residues" evidence="1">
    <location>
        <begin position="123"/>
        <end position="141"/>
    </location>
</feature>
<reference evidence="4 5" key="1">
    <citation type="journal article" date="2014" name="Genome Biol. Evol.">
        <title>The secreted proteins of Achlya hypogyna and Thraustotheca clavata identify the ancestral oomycete secretome and reveal gene acquisitions by horizontal gene transfer.</title>
        <authorList>
            <person name="Misner I."/>
            <person name="Blouin N."/>
            <person name="Leonard G."/>
            <person name="Richards T.A."/>
            <person name="Lane C.E."/>
        </authorList>
    </citation>
    <scope>NUCLEOTIDE SEQUENCE [LARGE SCALE GENOMIC DNA]</scope>
    <source>
        <strain evidence="4 5">ATCC 48635</strain>
    </source>
</reference>
<protein>
    <recommendedName>
        <fullName evidence="6">Secreted protein</fullName>
    </recommendedName>
</protein>
<dbReference type="EMBL" id="JNBR01000367">
    <property type="protein sequence ID" value="OQR94275.1"/>
    <property type="molecule type" value="Genomic_DNA"/>
</dbReference>